<evidence type="ECO:0000256" key="3">
    <source>
        <dbReference type="ARBA" id="ARBA00023134"/>
    </source>
</evidence>
<keyword evidence="3" id="KW-0342">GTP-binding</keyword>
<evidence type="ECO:0000256" key="2">
    <source>
        <dbReference type="ARBA" id="ARBA00022741"/>
    </source>
</evidence>
<comment type="caution">
    <text evidence="6">The sequence shown here is derived from an EMBL/GenBank/DDBJ whole genome shotgun (WGS) entry which is preliminary data.</text>
</comment>
<feature type="domain" description="AIG1-type G" evidence="5">
    <location>
        <begin position="1"/>
        <end position="191"/>
    </location>
</feature>
<organism evidence="6 7">
    <name type="scientific">Penstemon smallii</name>
    <dbReference type="NCBI Taxonomy" id="265156"/>
    <lineage>
        <taxon>Eukaryota</taxon>
        <taxon>Viridiplantae</taxon>
        <taxon>Streptophyta</taxon>
        <taxon>Embryophyta</taxon>
        <taxon>Tracheophyta</taxon>
        <taxon>Spermatophyta</taxon>
        <taxon>Magnoliopsida</taxon>
        <taxon>eudicotyledons</taxon>
        <taxon>Gunneridae</taxon>
        <taxon>Pentapetalae</taxon>
        <taxon>asterids</taxon>
        <taxon>lamiids</taxon>
        <taxon>Lamiales</taxon>
        <taxon>Plantaginaceae</taxon>
        <taxon>Cheloneae</taxon>
        <taxon>Penstemon</taxon>
    </lineage>
</organism>
<dbReference type="GO" id="GO:0005525">
    <property type="term" value="F:GTP binding"/>
    <property type="evidence" value="ECO:0007669"/>
    <property type="project" value="UniProtKB-KW"/>
</dbReference>
<dbReference type="PANTHER" id="PTHR10903">
    <property type="entry name" value="GTPASE, IMAP FAMILY MEMBER-RELATED"/>
    <property type="match status" value="1"/>
</dbReference>
<comment type="similarity">
    <text evidence="1">Belongs to the TRAFAC class TrmE-Era-EngA-EngB-Septin-like GTPase superfamily. AIG1/Toc34/Toc159-like paraseptin GTPase family. IAN subfamily.</text>
</comment>
<gene>
    <name evidence="6" type="ORF">ACJIZ3_019138</name>
</gene>
<evidence type="ECO:0000313" key="6">
    <source>
        <dbReference type="EMBL" id="KAL3830336.1"/>
    </source>
</evidence>
<proteinExistence type="inferred from homology"/>
<evidence type="ECO:0000256" key="4">
    <source>
        <dbReference type="SAM" id="Coils"/>
    </source>
</evidence>
<dbReference type="FunFam" id="3.40.50.300:FF:000840">
    <property type="entry name" value="Immune-associated nucleotide-binding protein 9"/>
    <property type="match status" value="1"/>
</dbReference>
<dbReference type="InterPro" id="IPR027417">
    <property type="entry name" value="P-loop_NTPase"/>
</dbReference>
<dbReference type="InterPro" id="IPR006703">
    <property type="entry name" value="G_AIG1"/>
</dbReference>
<keyword evidence="7" id="KW-1185">Reference proteome</keyword>
<dbReference type="AlphaFoldDB" id="A0ABD3T152"/>
<keyword evidence="2" id="KW-0547">Nucleotide-binding</keyword>
<name>A0ABD3T152_9LAMI</name>
<dbReference type="Gene3D" id="3.40.50.300">
    <property type="entry name" value="P-loop containing nucleotide triphosphate hydrolases"/>
    <property type="match status" value="1"/>
</dbReference>
<keyword evidence="4" id="KW-0175">Coiled coil</keyword>
<evidence type="ECO:0000313" key="7">
    <source>
        <dbReference type="Proteomes" id="UP001634393"/>
    </source>
</evidence>
<dbReference type="EMBL" id="JBJXBP010000005">
    <property type="protein sequence ID" value="KAL3830336.1"/>
    <property type="molecule type" value="Genomic_DNA"/>
</dbReference>
<evidence type="ECO:0000259" key="5">
    <source>
        <dbReference type="PROSITE" id="PS51720"/>
    </source>
</evidence>
<dbReference type="Pfam" id="PF04548">
    <property type="entry name" value="AIG1"/>
    <property type="match status" value="2"/>
</dbReference>
<dbReference type="PROSITE" id="PS51720">
    <property type="entry name" value="G_AIG1"/>
    <property type="match status" value="1"/>
</dbReference>
<dbReference type="Proteomes" id="UP001634393">
    <property type="component" value="Unassembled WGS sequence"/>
</dbReference>
<dbReference type="SUPFAM" id="SSF52540">
    <property type="entry name" value="P-loop containing nucleoside triphosphate hydrolases"/>
    <property type="match status" value="1"/>
</dbReference>
<sequence length="298" mass="33611">MKMGGSAYVDDWEFASPSSEIRTLVLVGRAGNGKSATGNSILSRLFDFSGDTELIGKEIIRCIKMAKDGIHAVLVVLSVRSRFTREEEAAVDSLRKFFGSSISDYMIVVFTGGDDLEDDGMTLDDYLGLHSLGSLKEILKMCGNRRVLFDNKTKDEVKKSEQLKQLISLVNEVVDKNDGRPFTNELFVELKKGTLKLRDQSAEFCSMEGNSKQEISEFQMQFNKSCEEQLKKMTEMVESKLQETILRLEQSLADEQAARLKGEAAAEAEIQKLREDLARAQDEREELRKKSEKYCVIM</sequence>
<evidence type="ECO:0000256" key="1">
    <source>
        <dbReference type="ARBA" id="ARBA00008535"/>
    </source>
</evidence>
<dbReference type="InterPro" id="IPR045058">
    <property type="entry name" value="GIMA/IAN/Toc"/>
</dbReference>
<protein>
    <recommendedName>
        <fullName evidence="5">AIG1-type G domain-containing protein</fullName>
    </recommendedName>
</protein>
<dbReference type="PANTHER" id="PTHR10903:SF184">
    <property type="entry name" value="GTP-BINDING PROTEIN A"/>
    <property type="match status" value="1"/>
</dbReference>
<reference evidence="6 7" key="1">
    <citation type="submission" date="2024-12" db="EMBL/GenBank/DDBJ databases">
        <title>The unique morphological basis and parallel evolutionary history of personate flowers in Penstemon.</title>
        <authorList>
            <person name="Depatie T.H."/>
            <person name="Wessinger C.A."/>
        </authorList>
    </citation>
    <scope>NUCLEOTIDE SEQUENCE [LARGE SCALE GENOMIC DNA]</scope>
    <source>
        <strain evidence="6">WTNN_2</strain>
        <tissue evidence="6">Leaf</tissue>
    </source>
</reference>
<feature type="coiled-coil region" evidence="4">
    <location>
        <begin position="223"/>
        <end position="293"/>
    </location>
</feature>
<accession>A0ABD3T152</accession>